<reference evidence="1" key="2">
    <citation type="journal article" date="2015" name="Fish Shellfish Immunol.">
        <title>Early steps in the European eel (Anguilla anguilla)-Vibrio vulnificus interaction in the gills: Role of the RtxA13 toxin.</title>
        <authorList>
            <person name="Callol A."/>
            <person name="Pajuelo D."/>
            <person name="Ebbesson L."/>
            <person name="Teles M."/>
            <person name="MacKenzie S."/>
            <person name="Amaro C."/>
        </authorList>
    </citation>
    <scope>NUCLEOTIDE SEQUENCE</scope>
</reference>
<reference evidence="1" key="1">
    <citation type="submission" date="2014-11" db="EMBL/GenBank/DDBJ databases">
        <authorList>
            <person name="Amaro Gonzalez C."/>
        </authorList>
    </citation>
    <scope>NUCLEOTIDE SEQUENCE</scope>
</reference>
<organism evidence="1">
    <name type="scientific">Anguilla anguilla</name>
    <name type="common">European freshwater eel</name>
    <name type="synonym">Muraena anguilla</name>
    <dbReference type="NCBI Taxonomy" id="7936"/>
    <lineage>
        <taxon>Eukaryota</taxon>
        <taxon>Metazoa</taxon>
        <taxon>Chordata</taxon>
        <taxon>Craniata</taxon>
        <taxon>Vertebrata</taxon>
        <taxon>Euteleostomi</taxon>
        <taxon>Actinopterygii</taxon>
        <taxon>Neopterygii</taxon>
        <taxon>Teleostei</taxon>
        <taxon>Anguilliformes</taxon>
        <taxon>Anguillidae</taxon>
        <taxon>Anguilla</taxon>
    </lineage>
</organism>
<protein>
    <submittedName>
        <fullName evidence="1">Uncharacterized protein</fullName>
    </submittedName>
</protein>
<dbReference type="EMBL" id="GBXM01018960">
    <property type="protein sequence ID" value="JAH89617.1"/>
    <property type="molecule type" value="Transcribed_RNA"/>
</dbReference>
<sequence>MRMNCVIVWQSEGCHFDPVRVEVSLSVVVKISSVSVLLFPMFQKHFPTFIHFTGSWVQLSDACCN</sequence>
<evidence type="ECO:0000313" key="1">
    <source>
        <dbReference type="EMBL" id="JAH89617.1"/>
    </source>
</evidence>
<dbReference type="AlphaFoldDB" id="A0A0E9WGX1"/>
<accession>A0A0E9WGX1</accession>
<proteinExistence type="predicted"/>
<name>A0A0E9WGX1_ANGAN</name>